<protein>
    <submittedName>
        <fullName evidence="2">Uncharacterized protein</fullName>
    </submittedName>
</protein>
<dbReference type="OrthoDB" id="5195601at2"/>
<proteinExistence type="predicted"/>
<dbReference type="AlphaFoldDB" id="A0A366X0K1"/>
<dbReference type="Proteomes" id="UP000252706">
    <property type="component" value="Unassembled WGS sequence"/>
</dbReference>
<evidence type="ECO:0000313" key="3">
    <source>
        <dbReference type="Proteomes" id="UP000252706"/>
    </source>
</evidence>
<gene>
    <name evidence="2" type="ORF">DS909_10260</name>
</gene>
<sequence length="149" mass="15847">MKAAIHATAGTLALATITTFWMSTVLSELFGSHGTITMVKTGVLYGMALLIPAMATAGATGASLGNRWKLPQVANKSRRMKIIAANGLLILLPSAVFLALRAQSSQFDTLFYTVQVIELCAGLTNITLLSLNMRDGLALGKRRKAAKRP</sequence>
<keyword evidence="1" id="KW-0472">Membrane</keyword>
<evidence type="ECO:0000256" key="1">
    <source>
        <dbReference type="SAM" id="Phobius"/>
    </source>
</evidence>
<keyword evidence="1" id="KW-0812">Transmembrane</keyword>
<dbReference type="EMBL" id="QOCE01000029">
    <property type="protein sequence ID" value="RBW55493.1"/>
    <property type="molecule type" value="Genomic_DNA"/>
</dbReference>
<feature type="transmembrane region" description="Helical" evidence="1">
    <location>
        <begin position="82"/>
        <end position="100"/>
    </location>
</feature>
<keyword evidence="1" id="KW-1133">Transmembrane helix</keyword>
<evidence type="ECO:0000313" key="2">
    <source>
        <dbReference type="EMBL" id="RBW55493.1"/>
    </source>
</evidence>
<name>A0A366X0K1_9RHOB</name>
<accession>A0A366X0K1</accession>
<feature type="transmembrane region" description="Helical" evidence="1">
    <location>
        <begin position="43"/>
        <end position="62"/>
    </location>
</feature>
<organism evidence="2 3">
    <name type="scientific">Phaeobacter gallaeciensis</name>
    <dbReference type="NCBI Taxonomy" id="60890"/>
    <lineage>
        <taxon>Bacteria</taxon>
        <taxon>Pseudomonadati</taxon>
        <taxon>Pseudomonadota</taxon>
        <taxon>Alphaproteobacteria</taxon>
        <taxon>Rhodobacterales</taxon>
        <taxon>Roseobacteraceae</taxon>
        <taxon>Phaeobacter</taxon>
    </lineage>
</organism>
<dbReference type="RefSeq" id="WP_113823363.1">
    <property type="nucleotide sequence ID" value="NZ_QOCE01000029.1"/>
</dbReference>
<feature type="transmembrane region" description="Helical" evidence="1">
    <location>
        <begin position="112"/>
        <end position="133"/>
    </location>
</feature>
<comment type="caution">
    <text evidence="2">The sequence shown here is derived from an EMBL/GenBank/DDBJ whole genome shotgun (WGS) entry which is preliminary data.</text>
</comment>
<reference evidence="2 3" key="1">
    <citation type="submission" date="2018-07" db="EMBL/GenBank/DDBJ databases">
        <title>Modular assembly of carbohydrate-degrading microbial communities in the ocean.</title>
        <authorList>
            <person name="Enke T.N."/>
            <person name="Datta M.S."/>
            <person name="Schwartzman J.A."/>
            <person name="Cermak N."/>
            <person name="Schmitz D.A."/>
            <person name="Barrere J."/>
            <person name="Cordero O.X."/>
        </authorList>
    </citation>
    <scope>NUCLEOTIDE SEQUENCE [LARGE SCALE GENOMIC DNA]</scope>
    <source>
        <strain evidence="2 3">C3M10</strain>
    </source>
</reference>